<proteinExistence type="predicted"/>
<organism evidence="1 2">
    <name type="scientific">Friedmanniomyces simplex</name>
    <dbReference type="NCBI Taxonomy" id="329884"/>
    <lineage>
        <taxon>Eukaryota</taxon>
        <taxon>Fungi</taxon>
        <taxon>Dikarya</taxon>
        <taxon>Ascomycota</taxon>
        <taxon>Pezizomycotina</taxon>
        <taxon>Dothideomycetes</taxon>
        <taxon>Dothideomycetidae</taxon>
        <taxon>Mycosphaerellales</taxon>
        <taxon>Teratosphaeriaceae</taxon>
        <taxon>Friedmanniomyces</taxon>
    </lineage>
</organism>
<evidence type="ECO:0000313" key="1">
    <source>
        <dbReference type="EMBL" id="TKA66378.1"/>
    </source>
</evidence>
<accession>A0A4U0WUC7</accession>
<dbReference type="Proteomes" id="UP000309340">
    <property type="component" value="Unassembled WGS sequence"/>
</dbReference>
<reference evidence="1 2" key="1">
    <citation type="submission" date="2017-03" db="EMBL/GenBank/DDBJ databases">
        <title>Genomes of endolithic fungi from Antarctica.</title>
        <authorList>
            <person name="Coleine C."/>
            <person name="Masonjones S."/>
            <person name="Stajich J.E."/>
        </authorList>
    </citation>
    <scope>NUCLEOTIDE SEQUENCE [LARGE SCALE GENOMIC DNA]</scope>
    <source>
        <strain evidence="1 2">CCFEE 5184</strain>
    </source>
</reference>
<protein>
    <submittedName>
        <fullName evidence="1">Uncharacterized protein</fullName>
    </submittedName>
</protein>
<evidence type="ECO:0000313" key="2">
    <source>
        <dbReference type="Proteomes" id="UP000309340"/>
    </source>
</evidence>
<keyword evidence="2" id="KW-1185">Reference proteome</keyword>
<comment type="caution">
    <text evidence="1">The sequence shown here is derived from an EMBL/GenBank/DDBJ whole genome shotgun (WGS) entry which is preliminary data.</text>
</comment>
<gene>
    <name evidence="1" type="ORF">B0A55_09606</name>
</gene>
<name>A0A4U0WUC7_9PEZI</name>
<dbReference type="OrthoDB" id="3510794at2759"/>
<dbReference type="EMBL" id="NAJQ01000649">
    <property type="protein sequence ID" value="TKA66378.1"/>
    <property type="molecule type" value="Genomic_DNA"/>
</dbReference>
<sequence>MITDQIGPGLYDRLSFSDTWRPVAMLRVSSTLARPFQFNHPPSELRSRIYGRPFGHEGCHVHPPVPAAGSKISTPQKVPGFPALLLVSRSVCEETLPLLYRSTEFRFHWEGPLLLGPANKHGPELVSAIRTWAQVSPAQNVKYLRRLSVRYDHSVNREEYTVTLDSSKGLQARHSPPLSLVREVAWASHIADMEENRQALGLQGEDLVLVFTTKWDLSR</sequence>
<dbReference type="AlphaFoldDB" id="A0A4U0WUC7"/>